<evidence type="ECO:0000256" key="1">
    <source>
        <dbReference type="SAM" id="MobiDB-lite"/>
    </source>
</evidence>
<protein>
    <submittedName>
        <fullName evidence="2">Uncharacterized protein</fullName>
    </submittedName>
</protein>
<proteinExistence type="predicted"/>
<name>A0A8R1IEA3_CAEJA</name>
<feature type="region of interest" description="Disordered" evidence="1">
    <location>
        <begin position="1"/>
        <end position="25"/>
    </location>
</feature>
<dbReference type="Proteomes" id="UP000005237">
    <property type="component" value="Unassembled WGS sequence"/>
</dbReference>
<accession>A0A8R1IEA3</accession>
<reference evidence="3" key="1">
    <citation type="submission" date="2010-08" db="EMBL/GenBank/DDBJ databases">
        <authorList>
            <consortium name="Caenorhabditis japonica Sequencing Consortium"/>
            <person name="Wilson R.K."/>
        </authorList>
    </citation>
    <scope>NUCLEOTIDE SEQUENCE [LARGE SCALE GENOMIC DNA]</scope>
    <source>
        <strain evidence="3">DF5081</strain>
    </source>
</reference>
<feature type="compositionally biased region" description="Polar residues" evidence="1">
    <location>
        <begin position="1"/>
        <end position="20"/>
    </location>
</feature>
<reference evidence="2" key="2">
    <citation type="submission" date="2022-06" db="UniProtKB">
        <authorList>
            <consortium name="EnsemblMetazoa"/>
        </authorList>
    </citation>
    <scope>IDENTIFICATION</scope>
    <source>
        <strain evidence="2">DF5081</strain>
    </source>
</reference>
<evidence type="ECO:0000313" key="2">
    <source>
        <dbReference type="EnsemblMetazoa" id="CJA31102.1"/>
    </source>
</evidence>
<organism evidence="2 3">
    <name type="scientific">Caenorhabditis japonica</name>
    <dbReference type="NCBI Taxonomy" id="281687"/>
    <lineage>
        <taxon>Eukaryota</taxon>
        <taxon>Metazoa</taxon>
        <taxon>Ecdysozoa</taxon>
        <taxon>Nematoda</taxon>
        <taxon>Chromadorea</taxon>
        <taxon>Rhabditida</taxon>
        <taxon>Rhabditina</taxon>
        <taxon>Rhabditomorpha</taxon>
        <taxon>Rhabditoidea</taxon>
        <taxon>Rhabditidae</taxon>
        <taxon>Peloderinae</taxon>
        <taxon>Caenorhabditis</taxon>
    </lineage>
</organism>
<dbReference type="EnsemblMetazoa" id="CJA31102.1">
    <property type="protein sequence ID" value="CJA31102.1"/>
    <property type="gene ID" value="WBGene00206949"/>
</dbReference>
<dbReference type="AlphaFoldDB" id="A0A8R1IEA3"/>
<sequence>MDNVGSYNRPNNKIKTPTNQSRSSSYFSAFSSSINDDRSFSALTPNEHVACVRSRAIDRVRECAKRRDAEHRVNEIHVASSLVRPSTIWGGGCEGMCIQQIRETEWNTLFVT</sequence>
<keyword evidence="3" id="KW-1185">Reference proteome</keyword>
<evidence type="ECO:0000313" key="3">
    <source>
        <dbReference type="Proteomes" id="UP000005237"/>
    </source>
</evidence>